<feature type="transmembrane region" description="Helical" evidence="14">
    <location>
        <begin position="121"/>
        <end position="147"/>
    </location>
</feature>
<proteinExistence type="inferred from homology"/>
<dbReference type="PROSITE" id="PS00449">
    <property type="entry name" value="ATPASE_A"/>
    <property type="match status" value="1"/>
</dbReference>
<dbReference type="GO" id="GO:0004129">
    <property type="term" value="F:cytochrome-c oxidase activity"/>
    <property type="evidence" value="ECO:0007669"/>
    <property type="project" value="InterPro"/>
</dbReference>
<accession>A0AAV7FQS9</accession>
<dbReference type="InterPro" id="IPR000298">
    <property type="entry name" value="Cyt_c_oxidase-like_su3"/>
</dbReference>
<evidence type="ECO:0000256" key="1">
    <source>
        <dbReference type="ARBA" id="ARBA00002070"/>
    </source>
</evidence>
<feature type="transmembrane region" description="Helical" evidence="14">
    <location>
        <begin position="199"/>
        <end position="219"/>
    </location>
</feature>
<evidence type="ECO:0000256" key="13">
    <source>
        <dbReference type="ARBA" id="ARBA00032954"/>
    </source>
</evidence>
<keyword evidence="9 14" id="KW-1133">Transmembrane helix</keyword>
<comment type="subcellular location">
    <subcellularLocation>
        <location evidence="2">Membrane</location>
        <topology evidence="2">Multi-pass membrane protein</topology>
    </subcellularLocation>
</comment>
<dbReference type="PANTHER" id="PTHR11410:SF0">
    <property type="entry name" value="ATP SYNTHASE SUBUNIT A"/>
    <property type="match status" value="1"/>
</dbReference>
<evidence type="ECO:0000259" key="15">
    <source>
        <dbReference type="Pfam" id="PF00510"/>
    </source>
</evidence>
<gene>
    <name evidence="16" type="ORF">IEQ34_024871</name>
</gene>
<dbReference type="InterPro" id="IPR035908">
    <property type="entry name" value="F0_ATP_A_sf"/>
</dbReference>
<keyword evidence="10" id="KW-0406">Ion transport</keyword>
<dbReference type="Gene3D" id="1.20.120.220">
    <property type="entry name" value="ATP synthase, F0 complex, subunit A"/>
    <property type="match status" value="1"/>
</dbReference>
<comment type="function">
    <text evidence="1">Mitochondrial membrane ATP synthase (F(1)F(0) ATP synthase or Complex V) produces ATP from ADP in the presence of a proton gradient across the membrane which is generated by electron transport complexes of the respiratory chain. F-type ATPases consist of two structural domains, F(1) - containing the extramembraneous catalytic core and F(0) - containing the membrane proton channel, linked together by a central stalk and a peripheral stalk. During catalysis, ATP synthesis in the catalytic domain of F(1) is coupled via a rotary mechanism of the central stalk subunits to proton translocation. Key component of the proton channel; it may play a direct role in the translocation of protons across the membrane.</text>
</comment>
<evidence type="ECO:0000256" key="9">
    <source>
        <dbReference type="ARBA" id="ARBA00022989"/>
    </source>
</evidence>
<dbReference type="PANTHER" id="PTHR11410">
    <property type="entry name" value="ATP SYNTHASE SUBUNIT A"/>
    <property type="match status" value="1"/>
</dbReference>
<organism evidence="16 17">
    <name type="scientific">Dendrobium chrysotoxum</name>
    <name type="common">Orchid</name>
    <dbReference type="NCBI Taxonomy" id="161865"/>
    <lineage>
        <taxon>Eukaryota</taxon>
        <taxon>Viridiplantae</taxon>
        <taxon>Streptophyta</taxon>
        <taxon>Embryophyta</taxon>
        <taxon>Tracheophyta</taxon>
        <taxon>Spermatophyta</taxon>
        <taxon>Magnoliopsida</taxon>
        <taxon>Liliopsida</taxon>
        <taxon>Asparagales</taxon>
        <taxon>Orchidaceae</taxon>
        <taxon>Epidendroideae</taxon>
        <taxon>Malaxideae</taxon>
        <taxon>Dendrobiinae</taxon>
        <taxon>Dendrobium</taxon>
    </lineage>
</organism>
<keyword evidence="12" id="KW-0066">ATP synthesis</keyword>
<evidence type="ECO:0000256" key="11">
    <source>
        <dbReference type="ARBA" id="ARBA00023136"/>
    </source>
</evidence>
<dbReference type="InterPro" id="IPR045083">
    <property type="entry name" value="ATP_synth_F0_asu_bact/mt"/>
</dbReference>
<evidence type="ECO:0000256" key="2">
    <source>
        <dbReference type="ARBA" id="ARBA00004141"/>
    </source>
</evidence>
<comment type="caution">
    <text evidence="16">The sequence shown here is derived from an EMBL/GenBank/DDBJ whole genome shotgun (WGS) entry which is preliminary data.</text>
</comment>
<dbReference type="GO" id="GO:0045259">
    <property type="term" value="C:proton-transporting ATP synthase complex"/>
    <property type="evidence" value="ECO:0007669"/>
    <property type="project" value="UniProtKB-KW"/>
</dbReference>
<feature type="transmembrane region" description="Helical" evidence="14">
    <location>
        <begin position="24"/>
        <end position="48"/>
    </location>
</feature>
<name>A0AAV7FQS9_DENCH</name>
<keyword evidence="17" id="KW-1185">Reference proteome</keyword>
<dbReference type="EMBL" id="JAGFBR010000224">
    <property type="protein sequence ID" value="KAH0446296.1"/>
    <property type="molecule type" value="Genomic_DNA"/>
</dbReference>
<dbReference type="AlphaFoldDB" id="A0AAV7FQS9"/>
<reference evidence="16 17" key="1">
    <citation type="journal article" date="2021" name="Hortic Res">
        <title>Chromosome-scale assembly of the Dendrobium chrysotoxum genome enhances the understanding of orchid evolution.</title>
        <authorList>
            <person name="Zhang Y."/>
            <person name="Zhang G.Q."/>
            <person name="Zhang D."/>
            <person name="Liu X.D."/>
            <person name="Xu X.Y."/>
            <person name="Sun W.H."/>
            <person name="Yu X."/>
            <person name="Zhu X."/>
            <person name="Wang Z.W."/>
            <person name="Zhao X."/>
            <person name="Zhong W.Y."/>
            <person name="Chen H."/>
            <person name="Yin W.L."/>
            <person name="Huang T."/>
            <person name="Niu S.C."/>
            <person name="Liu Z.J."/>
        </authorList>
    </citation>
    <scope>NUCLEOTIDE SEQUENCE [LARGE SCALE GENOMIC DNA]</scope>
    <source>
        <strain evidence="16">Lindl</strain>
    </source>
</reference>
<evidence type="ECO:0000256" key="5">
    <source>
        <dbReference type="ARBA" id="ARBA00022448"/>
    </source>
</evidence>
<feature type="transmembrane region" description="Helical" evidence="14">
    <location>
        <begin position="91"/>
        <end position="109"/>
    </location>
</feature>
<dbReference type="GO" id="GO:0046933">
    <property type="term" value="F:proton-transporting ATP synthase activity, rotational mechanism"/>
    <property type="evidence" value="ECO:0007669"/>
    <property type="project" value="TreeGrafter"/>
</dbReference>
<evidence type="ECO:0000256" key="7">
    <source>
        <dbReference type="ARBA" id="ARBA00022692"/>
    </source>
</evidence>
<dbReference type="InterPro" id="IPR000568">
    <property type="entry name" value="ATP_synth_F0_asu"/>
</dbReference>
<keyword evidence="5" id="KW-0813">Transport</keyword>
<evidence type="ECO:0000256" key="8">
    <source>
        <dbReference type="ARBA" id="ARBA00022781"/>
    </source>
</evidence>
<keyword evidence="7 14" id="KW-0812">Transmembrane</keyword>
<evidence type="ECO:0000256" key="4">
    <source>
        <dbReference type="ARBA" id="ARBA00011648"/>
    </source>
</evidence>
<evidence type="ECO:0000313" key="16">
    <source>
        <dbReference type="EMBL" id="KAH0446296.1"/>
    </source>
</evidence>
<evidence type="ECO:0000256" key="14">
    <source>
        <dbReference type="SAM" id="Phobius"/>
    </source>
</evidence>
<evidence type="ECO:0000256" key="12">
    <source>
        <dbReference type="ARBA" id="ARBA00023310"/>
    </source>
</evidence>
<comment type="similarity">
    <text evidence="3">Belongs to the ATPase A chain family.</text>
</comment>
<feature type="domain" description="Heme-copper oxidase subunit III family profile" evidence="15">
    <location>
        <begin position="178"/>
        <end position="221"/>
    </location>
</feature>
<sequence>MESIYSTVYSIVINQINANKGQMFFPLISALFIYILINNLVGMVPYSFAPTSHFILTFSISFTIVIGCPLGLLPLLVLIEFISYLSRNVSLGLRLAANILSGHMLLNILSGFTYNIMSSGILYFFLGLVPLLFIIAFSGLEIGIAFIQAQCSFSYSRIRCKMTTIRNRFNKSFRITFIKHSVTVTYSHHSLIQGNRSGALYGLVYTIILAVIFTAFQFIERYIFIMFLFWNRVPRFTCNNRYCFFSSRFMTSSCLPFNRKSSLRFRICNIILTFCRCSMIIFIYIGVLLRIIKISYYKSKDAINGSNIPKNKVEFDDGSE</sequence>
<evidence type="ECO:0000256" key="6">
    <source>
        <dbReference type="ARBA" id="ARBA00022547"/>
    </source>
</evidence>
<dbReference type="SUPFAM" id="SSF81336">
    <property type="entry name" value="F1F0 ATP synthase subunit A"/>
    <property type="match status" value="1"/>
</dbReference>
<dbReference type="Pfam" id="PF00510">
    <property type="entry name" value="COX3"/>
    <property type="match status" value="1"/>
</dbReference>
<keyword evidence="8" id="KW-0375">Hydrogen ion transport</keyword>
<keyword evidence="6" id="KW-0138">CF(0)</keyword>
<comment type="subunit">
    <text evidence="4">F-type ATPases have 2 components, CF(1) - the catalytic core - and CF(0) - the membrane proton channel. CF(1) has five subunits: alpha(3), beta(3), gamma(1), delta(1), epsilon(1). CF(0) has three main subunits: a, b and c.</text>
</comment>
<evidence type="ECO:0000256" key="10">
    <source>
        <dbReference type="ARBA" id="ARBA00023065"/>
    </source>
</evidence>
<dbReference type="Proteomes" id="UP000775213">
    <property type="component" value="Unassembled WGS sequence"/>
</dbReference>
<feature type="transmembrane region" description="Helical" evidence="14">
    <location>
        <begin position="54"/>
        <end position="79"/>
    </location>
</feature>
<dbReference type="Pfam" id="PF00119">
    <property type="entry name" value="ATP-synt_A"/>
    <property type="match status" value="2"/>
</dbReference>
<dbReference type="CDD" id="cd00310">
    <property type="entry name" value="ATP-synt_Fo_a_6"/>
    <property type="match status" value="1"/>
</dbReference>
<evidence type="ECO:0000313" key="17">
    <source>
        <dbReference type="Proteomes" id="UP000775213"/>
    </source>
</evidence>
<evidence type="ECO:0000256" key="3">
    <source>
        <dbReference type="ARBA" id="ARBA00006810"/>
    </source>
</evidence>
<dbReference type="InterPro" id="IPR023011">
    <property type="entry name" value="ATP_synth_F0_asu_AS"/>
</dbReference>
<feature type="transmembrane region" description="Helical" evidence="14">
    <location>
        <begin position="270"/>
        <end position="292"/>
    </location>
</feature>
<keyword evidence="11 14" id="KW-0472">Membrane</keyword>
<protein>
    <recommendedName>
        <fullName evidence="13">F-ATPase protein 6</fullName>
    </recommendedName>
</protein>